<accession>A0ABS1ENP4</accession>
<protein>
    <submittedName>
        <fullName evidence="2">Uncharacterized protein</fullName>
    </submittedName>
</protein>
<keyword evidence="1" id="KW-0472">Membrane</keyword>
<keyword evidence="1" id="KW-0812">Transmembrane</keyword>
<keyword evidence="1" id="KW-1133">Transmembrane helix</keyword>
<feature type="transmembrane region" description="Helical" evidence="1">
    <location>
        <begin position="63"/>
        <end position="83"/>
    </location>
</feature>
<feature type="transmembrane region" description="Helical" evidence="1">
    <location>
        <begin position="12"/>
        <end position="31"/>
    </location>
</feature>
<evidence type="ECO:0000256" key="1">
    <source>
        <dbReference type="SAM" id="Phobius"/>
    </source>
</evidence>
<dbReference type="EMBL" id="JAENHN010000028">
    <property type="protein sequence ID" value="MBK1810933.1"/>
    <property type="molecule type" value="Genomic_DNA"/>
</dbReference>
<proteinExistence type="predicted"/>
<dbReference type="Proteomes" id="UP000596739">
    <property type="component" value="Unassembled WGS sequence"/>
</dbReference>
<organism evidence="2 3">
    <name type="scientific">Clostridium yunnanense</name>
    <dbReference type="NCBI Taxonomy" id="2800325"/>
    <lineage>
        <taxon>Bacteria</taxon>
        <taxon>Bacillati</taxon>
        <taxon>Bacillota</taxon>
        <taxon>Clostridia</taxon>
        <taxon>Eubacteriales</taxon>
        <taxon>Clostridiaceae</taxon>
        <taxon>Clostridium</taxon>
    </lineage>
</organism>
<gene>
    <name evidence="2" type="ORF">JHL18_09875</name>
</gene>
<evidence type="ECO:0000313" key="3">
    <source>
        <dbReference type="Proteomes" id="UP000596739"/>
    </source>
</evidence>
<keyword evidence="3" id="KW-1185">Reference proteome</keyword>
<name>A0ABS1ENP4_9CLOT</name>
<sequence>MFRLKGHKIPLYLFCVFLIIRIALLILELSYGLKLLGLYSIDIINFCTLISSLVAARKRWKTIVYPISLSLIVLNLVILMFKYDTKEVHIKTPDNKNTLVVMETFKFRLVQSDLYRKSFGVFKKSLHISFTANEADRPFTNKEYTLTQKDKNIVHLKIDGTMNKEVDINFDK</sequence>
<evidence type="ECO:0000313" key="2">
    <source>
        <dbReference type="EMBL" id="MBK1810933.1"/>
    </source>
</evidence>
<reference evidence="3" key="1">
    <citation type="submission" date="2021-01" db="EMBL/GenBank/DDBJ databases">
        <title>Genome public.</title>
        <authorList>
            <person name="Liu C."/>
            <person name="Sun Q."/>
        </authorList>
    </citation>
    <scope>NUCLEOTIDE SEQUENCE [LARGE SCALE GENOMIC DNA]</scope>
    <source>
        <strain evidence="3">YIM B02505</strain>
    </source>
</reference>
<dbReference type="RefSeq" id="WP_200268643.1">
    <property type="nucleotide sequence ID" value="NZ_JAENHN010000028.1"/>
</dbReference>
<comment type="caution">
    <text evidence="2">The sequence shown here is derived from an EMBL/GenBank/DDBJ whole genome shotgun (WGS) entry which is preliminary data.</text>
</comment>
<feature type="transmembrane region" description="Helical" evidence="1">
    <location>
        <begin position="37"/>
        <end position="56"/>
    </location>
</feature>